<dbReference type="SUPFAM" id="SSF53850">
    <property type="entry name" value="Periplasmic binding protein-like II"/>
    <property type="match status" value="1"/>
</dbReference>
<dbReference type="InterPro" id="IPR042100">
    <property type="entry name" value="Bug_dom1"/>
</dbReference>
<dbReference type="InterPro" id="IPR005064">
    <property type="entry name" value="BUG"/>
</dbReference>
<dbReference type="OrthoDB" id="8443386at2"/>
<evidence type="ECO:0000256" key="1">
    <source>
        <dbReference type="ARBA" id="ARBA00006987"/>
    </source>
</evidence>
<dbReference type="Proteomes" id="UP000269692">
    <property type="component" value="Unassembled WGS sequence"/>
</dbReference>
<evidence type="ECO:0000313" key="3">
    <source>
        <dbReference type="EMBL" id="RLP80447.1"/>
    </source>
</evidence>
<organism evidence="3 4">
    <name type="scientific">Xanthobacter tagetidis</name>
    <dbReference type="NCBI Taxonomy" id="60216"/>
    <lineage>
        <taxon>Bacteria</taxon>
        <taxon>Pseudomonadati</taxon>
        <taxon>Pseudomonadota</taxon>
        <taxon>Alphaproteobacteria</taxon>
        <taxon>Hyphomicrobiales</taxon>
        <taxon>Xanthobacteraceae</taxon>
        <taxon>Xanthobacter</taxon>
    </lineage>
</organism>
<keyword evidence="2" id="KW-0732">Signal</keyword>
<reference evidence="3 4" key="1">
    <citation type="submission" date="2018-10" db="EMBL/GenBank/DDBJ databases">
        <title>Xanthobacter tagetidis genome sequencing and assembly.</title>
        <authorList>
            <person name="Maclea K.S."/>
            <person name="Goen A.E."/>
            <person name="Fatima S.A."/>
        </authorList>
    </citation>
    <scope>NUCLEOTIDE SEQUENCE [LARGE SCALE GENOMIC DNA]</scope>
    <source>
        <strain evidence="3 4">ATCC 700314</strain>
    </source>
</reference>
<dbReference type="PANTHER" id="PTHR42928">
    <property type="entry name" value="TRICARBOXYLATE-BINDING PROTEIN"/>
    <property type="match status" value="1"/>
</dbReference>
<dbReference type="Pfam" id="PF03401">
    <property type="entry name" value="TctC"/>
    <property type="match status" value="1"/>
</dbReference>
<sequence>MERRTLLGALAILACTLAPVAAVQAQSFPERPIRLIVPYAPGGAMDGTARLLAQQLQESLKQTVLVENKPGASGMIGVDFMRRSEPDGYTILIDTMAIGVNPTLNNAKYDPIADFTPISQVMAMPYALAVNPNSGIKTLGDLVAKLKANPGKLNSATSGTGSQLATVAFRKESGTKFEIIPYPGGGPGILSVMAGDCEMVIMDMANIAPFITSGKLTGLVVSTPGRSEVTPDVPSAPEVGLPGFEVSAWFGIFGPKGIPADRVTFLNAEIRKALRTDAMVKFFRSTGSIPSTMDAPQFAAFYRKEVDRWRAVILENGLQAKQ</sequence>
<keyword evidence="4" id="KW-1185">Reference proteome</keyword>
<name>A0A3L7AJM2_9HYPH</name>
<evidence type="ECO:0000256" key="2">
    <source>
        <dbReference type="SAM" id="SignalP"/>
    </source>
</evidence>
<dbReference type="EMBL" id="RCTF01000003">
    <property type="protein sequence ID" value="RLP80447.1"/>
    <property type="molecule type" value="Genomic_DNA"/>
</dbReference>
<accession>A0A3L7AJM2</accession>
<comment type="similarity">
    <text evidence="1">Belongs to the UPF0065 (bug) family.</text>
</comment>
<protein>
    <submittedName>
        <fullName evidence="3">Tripartite tricarboxylate transporter substrate binding protein</fullName>
    </submittedName>
</protein>
<gene>
    <name evidence="3" type="ORF">D9R14_05135</name>
</gene>
<dbReference type="Gene3D" id="3.40.190.150">
    <property type="entry name" value="Bordetella uptake gene, domain 1"/>
    <property type="match status" value="1"/>
</dbReference>
<dbReference type="CDD" id="cd07012">
    <property type="entry name" value="PBP2_Bug_TTT"/>
    <property type="match status" value="1"/>
</dbReference>
<comment type="caution">
    <text evidence="3">The sequence shown here is derived from an EMBL/GenBank/DDBJ whole genome shotgun (WGS) entry which is preliminary data.</text>
</comment>
<dbReference type="PIRSF" id="PIRSF017082">
    <property type="entry name" value="YflP"/>
    <property type="match status" value="1"/>
</dbReference>
<proteinExistence type="inferred from homology"/>
<evidence type="ECO:0000313" key="4">
    <source>
        <dbReference type="Proteomes" id="UP000269692"/>
    </source>
</evidence>
<dbReference type="RefSeq" id="WP_121622241.1">
    <property type="nucleotide sequence ID" value="NZ_JACIIW010000006.1"/>
</dbReference>
<dbReference type="AlphaFoldDB" id="A0A3L7AJM2"/>
<dbReference type="PANTHER" id="PTHR42928:SF5">
    <property type="entry name" value="BLR1237 PROTEIN"/>
    <property type="match status" value="1"/>
</dbReference>
<feature type="chain" id="PRO_5018088371" evidence="2">
    <location>
        <begin position="26"/>
        <end position="322"/>
    </location>
</feature>
<dbReference type="Gene3D" id="3.40.190.10">
    <property type="entry name" value="Periplasmic binding protein-like II"/>
    <property type="match status" value="1"/>
</dbReference>
<dbReference type="PROSITE" id="PS51257">
    <property type="entry name" value="PROKAR_LIPOPROTEIN"/>
    <property type="match status" value="1"/>
</dbReference>
<feature type="signal peptide" evidence="2">
    <location>
        <begin position="1"/>
        <end position="25"/>
    </location>
</feature>